<name>A0AAV7NCR9_PLEWA</name>
<dbReference type="EMBL" id="JANPWB010000012">
    <property type="protein sequence ID" value="KAJ1113761.1"/>
    <property type="molecule type" value="Genomic_DNA"/>
</dbReference>
<accession>A0AAV7NCR9</accession>
<sequence>MIFPDFTKETQAQRATFNESKRTLRENVIEYAMLFPAKRRVENEGKAQFFLSPQLVEEWLETLNLTNLPPPSRTLRKPGRKRSRSFKRVTEAAPPRQQSHQERRDAVDAAAALSGGKCPQSRTSGSVSDPDSSCSDSSISSQDTAISLPKITPGTSEEII</sequence>
<organism evidence="2 3">
    <name type="scientific">Pleurodeles waltl</name>
    <name type="common">Iberian ribbed newt</name>
    <dbReference type="NCBI Taxonomy" id="8319"/>
    <lineage>
        <taxon>Eukaryota</taxon>
        <taxon>Metazoa</taxon>
        <taxon>Chordata</taxon>
        <taxon>Craniata</taxon>
        <taxon>Vertebrata</taxon>
        <taxon>Euteleostomi</taxon>
        <taxon>Amphibia</taxon>
        <taxon>Batrachia</taxon>
        <taxon>Caudata</taxon>
        <taxon>Salamandroidea</taxon>
        <taxon>Salamandridae</taxon>
        <taxon>Pleurodelinae</taxon>
        <taxon>Pleurodeles</taxon>
    </lineage>
</organism>
<evidence type="ECO:0000256" key="1">
    <source>
        <dbReference type="SAM" id="MobiDB-lite"/>
    </source>
</evidence>
<feature type="region of interest" description="Disordered" evidence="1">
    <location>
        <begin position="66"/>
        <end position="160"/>
    </location>
</feature>
<dbReference type="Proteomes" id="UP001066276">
    <property type="component" value="Chromosome 8"/>
</dbReference>
<reference evidence="2" key="1">
    <citation type="journal article" date="2022" name="bioRxiv">
        <title>Sequencing and chromosome-scale assembly of the giantPleurodeles waltlgenome.</title>
        <authorList>
            <person name="Brown T."/>
            <person name="Elewa A."/>
            <person name="Iarovenko S."/>
            <person name="Subramanian E."/>
            <person name="Araus A.J."/>
            <person name="Petzold A."/>
            <person name="Susuki M."/>
            <person name="Suzuki K.-i.T."/>
            <person name="Hayashi T."/>
            <person name="Toyoda A."/>
            <person name="Oliveira C."/>
            <person name="Osipova E."/>
            <person name="Leigh N.D."/>
            <person name="Simon A."/>
            <person name="Yun M.H."/>
        </authorList>
    </citation>
    <scope>NUCLEOTIDE SEQUENCE</scope>
    <source>
        <strain evidence="2">20211129_DDA</strain>
        <tissue evidence="2">Liver</tissue>
    </source>
</reference>
<feature type="compositionally biased region" description="Basic residues" evidence="1">
    <location>
        <begin position="74"/>
        <end position="87"/>
    </location>
</feature>
<evidence type="ECO:0000313" key="2">
    <source>
        <dbReference type="EMBL" id="KAJ1113761.1"/>
    </source>
</evidence>
<comment type="caution">
    <text evidence="2">The sequence shown here is derived from an EMBL/GenBank/DDBJ whole genome shotgun (WGS) entry which is preliminary data.</text>
</comment>
<protein>
    <submittedName>
        <fullName evidence="2">Uncharacterized protein</fullName>
    </submittedName>
</protein>
<gene>
    <name evidence="2" type="ORF">NDU88_002003</name>
</gene>
<dbReference type="InterPro" id="IPR042566">
    <property type="entry name" value="L1_C"/>
</dbReference>
<proteinExistence type="predicted"/>
<evidence type="ECO:0000313" key="3">
    <source>
        <dbReference type="Proteomes" id="UP001066276"/>
    </source>
</evidence>
<feature type="compositionally biased region" description="Low complexity" evidence="1">
    <location>
        <begin position="121"/>
        <end position="143"/>
    </location>
</feature>
<dbReference type="AlphaFoldDB" id="A0AAV7NCR9"/>
<dbReference type="Gene3D" id="3.30.250.20">
    <property type="entry name" value="L1 transposable element, C-terminal domain"/>
    <property type="match status" value="1"/>
</dbReference>
<keyword evidence="3" id="KW-1185">Reference proteome</keyword>